<evidence type="ECO:0000313" key="6">
    <source>
        <dbReference type="Proteomes" id="UP000198935"/>
    </source>
</evidence>
<protein>
    <recommendedName>
        <fullName evidence="3">4a-hydroxytetrahydrobiopterin dehydratase</fullName>
        <ecNumber evidence="3">4.2.1.96</ecNumber>
    </recommendedName>
</protein>
<keyword evidence="6" id="KW-1185">Reference proteome</keyword>
<dbReference type="SUPFAM" id="SSF55248">
    <property type="entry name" value="PCD-like"/>
    <property type="match status" value="1"/>
</dbReference>
<evidence type="ECO:0000256" key="3">
    <source>
        <dbReference type="ARBA" id="ARBA00013252"/>
    </source>
</evidence>
<dbReference type="Gene3D" id="3.30.1360.20">
    <property type="entry name" value="Transcriptional coactivator/pterin dehydratase"/>
    <property type="match status" value="1"/>
</dbReference>
<comment type="catalytic activity">
    <reaction evidence="1">
        <text>(4aS,6R)-4a-hydroxy-L-erythro-5,6,7,8-tetrahydrobiopterin = (6R)-L-erythro-6,7-dihydrobiopterin + H2O</text>
        <dbReference type="Rhea" id="RHEA:11920"/>
        <dbReference type="ChEBI" id="CHEBI:15377"/>
        <dbReference type="ChEBI" id="CHEBI:15642"/>
        <dbReference type="ChEBI" id="CHEBI:43120"/>
        <dbReference type="EC" id="4.2.1.96"/>
    </reaction>
</comment>
<name>A0A1H3GRK1_9BACI</name>
<dbReference type="Proteomes" id="UP000198935">
    <property type="component" value="Unassembled WGS sequence"/>
</dbReference>
<organism evidence="5 6">
    <name type="scientific">Evansella caseinilytica</name>
    <dbReference type="NCBI Taxonomy" id="1503961"/>
    <lineage>
        <taxon>Bacteria</taxon>
        <taxon>Bacillati</taxon>
        <taxon>Bacillota</taxon>
        <taxon>Bacilli</taxon>
        <taxon>Bacillales</taxon>
        <taxon>Bacillaceae</taxon>
        <taxon>Evansella</taxon>
    </lineage>
</organism>
<dbReference type="PANTHER" id="PTHR12599">
    <property type="entry name" value="PTERIN-4-ALPHA-CARBINOLAMINE DEHYDRATASE"/>
    <property type="match status" value="1"/>
</dbReference>
<dbReference type="InterPro" id="IPR036428">
    <property type="entry name" value="PCD_sf"/>
</dbReference>
<accession>A0A1H3GRK1</accession>
<evidence type="ECO:0000256" key="1">
    <source>
        <dbReference type="ARBA" id="ARBA00001554"/>
    </source>
</evidence>
<evidence type="ECO:0000256" key="2">
    <source>
        <dbReference type="ARBA" id="ARBA00006472"/>
    </source>
</evidence>
<dbReference type="EMBL" id="FNPI01000001">
    <property type="protein sequence ID" value="SDY04959.1"/>
    <property type="molecule type" value="Genomic_DNA"/>
</dbReference>
<dbReference type="EC" id="4.2.1.96" evidence="3"/>
<comment type="similarity">
    <text evidence="2">Belongs to the pterin-4-alpha-carbinolamine dehydratase family.</text>
</comment>
<dbReference type="STRING" id="1503961.SAMN05421736_101233"/>
<dbReference type="Pfam" id="PF01329">
    <property type="entry name" value="Pterin_4a"/>
    <property type="match status" value="1"/>
</dbReference>
<proteinExistence type="inferred from homology"/>
<keyword evidence="4" id="KW-0456">Lyase</keyword>
<dbReference type="InterPro" id="IPR001533">
    <property type="entry name" value="Pterin_deHydtase"/>
</dbReference>
<gene>
    <name evidence="5" type="ORF">SAMN05421736_101233</name>
</gene>
<dbReference type="NCBIfam" id="NF002017">
    <property type="entry name" value="PRK00823.1-2"/>
    <property type="match status" value="1"/>
</dbReference>
<sequence>MEKLSEQEVRSFLVQAVGWQLVEDKWIEKKYRFDDYLKGIDFVQNVARLAEEINHHPVITIDYKLIRIKLFSWDANGLTELDCQLAKQYDNMYEAP</sequence>
<evidence type="ECO:0000256" key="4">
    <source>
        <dbReference type="ARBA" id="ARBA00023239"/>
    </source>
</evidence>
<evidence type="ECO:0000313" key="5">
    <source>
        <dbReference type="EMBL" id="SDY04959.1"/>
    </source>
</evidence>
<dbReference type="AlphaFoldDB" id="A0A1H3GRK1"/>
<dbReference type="PANTHER" id="PTHR12599:SF0">
    <property type="entry name" value="PTERIN-4-ALPHA-CARBINOLAMINE DEHYDRATASE"/>
    <property type="match status" value="1"/>
</dbReference>
<reference evidence="6" key="1">
    <citation type="submission" date="2016-10" db="EMBL/GenBank/DDBJ databases">
        <authorList>
            <person name="Varghese N."/>
            <person name="Submissions S."/>
        </authorList>
    </citation>
    <scope>NUCLEOTIDE SEQUENCE [LARGE SCALE GENOMIC DNA]</scope>
    <source>
        <strain evidence="6">SP</strain>
    </source>
</reference>
<dbReference type="CDD" id="cd00488">
    <property type="entry name" value="PCD_DCoH"/>
    <property type="match status" value="1"/>
</dbReference>
<dbReference type="GO" id="GO:0008124">
    <property type="term" value="F:4-alpha-hydroxytetrahydrobiopterin dehydratase activity"/>
    <property type="evidence" value="ECO:0007669"/>
    <property type="project" value="UniProtKB-EC"/>
</dbReference>
<dbReference type="GO" id="GO:0006729">
    <property type="term" value="P:tetrahydrobiopterin biosynthetic process"/>
    <property type="evidence" value="ECO:0007669"/>
    <property type="project" value="InterPro"/>
</dbReference>